<gene>
    <name evidence="2" type="ORF">SAMN05421807_112142</name>
</gene>
<dbReference type="OrthoDB" id="2828561at2"/>
<name>A0A1M5VIN7_9BACI</name>
<protein>
    <submittedName>
        <fullName evidence="2">Uncharacterized protein</fullName>
    </submittedName>
</protein>
<dbReference type="InterPro" id="IPR009394">
    <property type="entry name" value="MmcB-like"/>
</dbReference>
<dbReference type="Proteomes" id="UP000184079">
    <property type="component" value="Unassembled WGS sequence"/>
</dbReference>
<evidence type="ECO:0000256" key="1">
    <source>
        <dbReference type="SAM" id="Coils"/>
    </source>
</evidence>
<keyword evidence="3" id="KW-1185">Reference proteome</keyword>
<proteinExistence type="predicted"/>
<reference evidence="3" key="1">
    <citation type="submission" date="2016-11" db="EMBL/GenBank/DDBJ databases">
        <authorList>
            <person name="Varghese N."/>
            <person name="Submissions S."/>
        </authorList>
    </citation>
    <scope>NUCLEOTIDE SEQUENCE [LARGE SCALE GENOMIC DNA]</scope>
    <source>
        <strain evidence="3">CGMCC 1.6496</strain>
    </source>
</reference>
<evidence type="ECO:0000313" key="3">
    <source>
        <dbReference type="Proteomes" id="UP000184079"/>
    </source>
</evidence>
<sequence>MVKVKAHEIKHALAEKHKSDFFLTEVKNGPTHISNDLYIMDGLAIKKSWVNPLITGYEIKVSRNDFLQDEKWTAYKHYCHRLDFVVPSGLIKPDELPEDIGLIYYNPEKRTLNTRRKGKIFNIEMPYEMLYYIIMNRLDNIQHPFFTSKREYFEEYVVDKVNSRQLGQKVSSKLIDEVARLEQENKSLKRENANLADIAKVLRKHGFNSHFKWGFARDIDEALSTSLPPRMERDLKEMKDISERLYDNLAKKETVI</sequence>
<evidence type="ECO:0000313" key="2">
    <source>
        <dbReference type="EMBL" id="SHH75119.1"/>
    </source>
</evidence>
<dbReference type="EMBL" id="FQXD01000012">
    <property type="protein sequence ID" value="SHH75119.1"/>
    <property type="molecule type" value="Genomic_DNA"/>
</dbReference>
<dbReference type="Pfam" id="PF06319">
    <property type="entry name" value="MmcB-like"/>
    <property type="match status" value="1"/>
</dbReference>
<feature type="coiled-coil region" evidence="1">
    <location>
        <begin position="171"/>
        <end position="198"/>
    </location>
</feature>
<dbReference type="AlphaFoldDB" id="A0A1M5VIN7"/>
<keyword evidence="1" id="KW-0175">Coiled coil</keyword>
<organism evidence="2 3">
    <name type="scientific">Virgibacillus chiguensis</name>
    <dbReference type="NCBI Taxonomy" id="411959"/>
    <lineage>
        <taxon>Bacteria</taxon>
        <taxon>Bacillati</taxon>
        <taxon>Bacillota</taxon>
        <taxon>Bacilli</taxon>
        <taxon>Bacillales</taxon>
        <taxon>Bacillaceae</taxon>
        <taxon>Virgibacillus</taxon>
    </lineage>
</organism>
<accession>A0A1M5VIN7</accession>